<evidence type="ECO:0000313" key="5">
    <source>
        <dbReference type="EMBL" id="PZM98716.1"/>
    </source>
</evidence>
<evidence type="ECO:0000256" key="1">
    <source>
        <dbReference type="ARBA" id="ARBA00023125"/>
    </source>
</evidence>
<dbReference type="InterPro" id="IPR009057">
    <property type="entry name" value="Homeodomain-like_sf"/>
</dbReference>
<dbReference type="PANTHER" id="PTHR30055">
    <property type="entry name" value="HTH-TYPE TRANSCRIPTIONAL REGULATOR RUTR"/>
    <property type="match status" value="1"/>
</dbReference>
<proteinExistence type="predicted"/>
<keyword evidence="1 2" id="KW-0238">DNA-binding</keyword>
<protein>
    <submittedName>
        <fullName evidence="5">TetR family transcriptional regulator</fullName>
    </submittedName>
    <submittedName>
        <fullName evidence="4">TetR/AcrR family transcriptional regulator</fullName>
    </submittedName>
</protein>
<evidence type="ECO:0000256" key="2">
    <source>
        <dbReference type="PROSITE-ProRule" id="PRU00335"/>
    </source>
</evidence>
<feature type="DNA-binding region" description="H-T-H motif" evidence="2">
    <location>
        <begin position="41"/>
        <end position="60"/>
    </location>
</feature>
<sequence>MASRQRLWAGTTLEQRRAARRAALLDAALDLLGEHGGAGVTVRSVCRRAGLTDRYFYENFAGRDELLSALFLQVAEELQQAMEATTPAAGSSREEQARAAVDALVSVCLDDPRKGRLLLVEPLSDPALSGVSIGVAPTFTRLVRRQLPPGASKNESVLTSVALTGAVATLFFGWLSGTLPVSREELIDKCVRTVLLFWGERPRG</sequence>
<name>A0A2W4LSN9_9PSEU</name>
<gene>
    <name evidence="4" type="ORF">DIU77_017195</name>
    <name evidence="5" type="ORF">DIU77_07295</name>
</gene>
<dbReference type="InterPro" id="IPR050109">
    <property type="entry name" value="HTH-type_TetR-like_transc_reg"/>
</dbReference>
<reference evidence="5" key="1">
    <citation type="submission" date="2018-05" db="EMBL/GenBank/DDBJ databases">
        <authorList>
            <person name="Lanie J.A."/>
            <person name="Ng W.-L."/>
            <person name="Kazmierczak K.M."/>
            <person name="Andrzejewski T.M."/>
            <person name="Davidsen T.M."/>
            <person name="Wayne K.J."/>
            <person name="Tettelin H."/>
            <person name="Glass J.I."/>
            <person name="Rusch D."/>
            <person name="Podicherti R."/>
            <person name="Tsui H.-C.T."/>
            <person name="Winkler M.E."/>
        </authorList>
    </citation>
    <scope>NUCLEOTIDE SEQUENCE</scope>
    <source>
        <strain evidence="5">ZC4RG45</strain>
    </source>
</reference>
<dbReference type="SUPFAM" id="SSF46689">
    <property type="entry name" value="Homeodomain-like"/>
    <property type="match status" value="1"/>
</dbReference>
<dbReference type="STRING" id="1111738.GCA_000427905_02889"/>
<dbReference type="Gene3D" id="1.10.357.10">
    <property type="entry name" value="Tetracycline Repressor, domain 2"/>
    <property type="match status" value="1"/>
</dbReference>
<organism evidence="5">
    <name type="scientific">Thermocrispum agreste</name>
    <dbReference type="NCBI Taxonomy" id="37925"/>
    <lineage>
        <taxon>Bacteria</taxon>
        <taxon>Bacillati</taxon>
        <taxon>Actinomycetota</taxon>
        <taxon>Actinomycetes</taxon>
        <taxon>Pseudonocardiales</taxon>
        <taxon>Pseudonocardiaceae</taxon>
        <taxon>Thermocrispum</taxon>
    </lineage>
</organism>
<dbReference type="GO" id="GO:0003700">
    <property type="term" value="F:DNA-binding transcription factor activity"/>
    <property type="evidence" value="ECO:0007669"/>
    <property type="project" value="TreeGrafter"/>
</dbReference>
<evidence type="ECO:0000313" key="4">
    <source>
        <dbReference type="EMBL" id="MFO7193981.1"/>
    </source>
</evidence>
<dbReference type="Pfam" id="PF00440">
    <property type="entry name" value="TetR_N"/>
    <property type="match status" value="1"/>
</dbReference>
<dbReference type="EMBL" id="QGUI02000317">
    <property type="protein sequence ID" value="MFO7193981.1"/>
    <property type="molecule type" value="Genomic_DNA"/>
</dbReference>
<dbReference type="GO" id="GO:0000976">
    <property type="term" value="F:transcription cis-regulatory region binding"/>
    <property type="evidence" value="ECO:0007669"/>
    <property type="project" value="TreeGrafter"/>
</dbReference>
<feature type="domain" description="HTH tetR-type" evidence="3">
    <location>
        <begin position="18"/>
        <end position="78"/>
    </location>
</feature>
<reference evidence="4" key="4">
    <citation type="submission" date="2023-08" db="EMBL/GenBank/DDBJ databases">
        <authorList>
            <person name="Guima S.E.S."/>
            <person name="Martins L.F."/>
            <person name="Silva A.M."/>
            <person name="Setubal J.C."/>
        </authorList>
    </citation>
    <scope>NUCLEOTIDE SEQUENCE</scope>
    <source>
        <strain evidence="4">ZC4RG45</strain>
    </source>
</reference>
<dbReference type="PANTHER" id="PTHR30055:SF209">
    <property type="entry name" value="POSSIBLE TRANSCRIPTIONAL REGULATORY PROTEIN (PROBABLY TETR-FAMILY)"/>
    <property type="match status" value="1"/>
</dbReference>
<dbReference type="EMBL" id="QGUI01000222">
    <property type="protein sequence ID" value="PZM98716.1"/>
    <property type="molecule type" value="Genomic_DNA"/>
</dbReference>
<dbReference type="PROSITE" id="PS50977">
    <property type="entry name" value="HTH_TETR_2"/>
    <property type="match status" value="1"/>
</dbReference>
<dbReference type="PRINTS" id="PR00455">
    <property type="entry name" value="HTHTETR"/>
</dbReference>
<dbReference type="Proteomes" id="UP000249324">
    <property type="component" value="Unassembled WGS sequence"/>
</dbReference>
<evidence type="ECO:0000259" key="3">
    <source>
        <dbReference type="PROSITE" id="PS50977"/>
    </source>
</evidence>
<reference evidence="4" key="2">
    <citation type="submission" date="2018-05" db="EMBL/GenBank/DDBJ databases">
        <authorList>
            <person name="Moura L."/>
            <person name="Setubal J.C."/>
        </authorList>
    </citation>
    <scope>NUCLEOTIDE SEQUENCE</scope>
    <source>
        <strain evidence="4">ZC4RG45</strain>
    </source>
</reference>
<dbReference type="InterPro" id="IPR001647">
    <property type="entry name" value="HTH_TetR"/>
</dbReference>
<reference evidence="4 6" key="3">
    <citation type="journal article" date="2021" name="BMC Genomics">
        <title>Genome-resolved metagenome and metatranscriptome analyses of thermophilic composting reveal key bacterial players and their metabolic interactions.</title>
        <authorList>
            <person name="Braga L.P.P."/>
            <person name="Pereira R.V."/>
            <person name="Martins L.F."/>
            <person name="Moura L.M.S."/>
            <person name="Sanchez F.B."/>
            <person name="Patane J.S.L."/>
            <person name="da Silva A.M."/>
            <person name="Setubal J.C."/>
        </authorList>
    </citation>
    <scope>NUCLEOTIDE SEQUENCE [LARGE SCALE GENOMIC DNA]</scope>
    <source>
        <strain evidence="4">ZC4RG45</strain>
    </source>
</reference>
<evidence type="ECO:0000313" key="6">
    <source>
        <dbReference type="Proteomes" id="UP000249324"/>
    </source>
</evidence>
<accession>A0A2W4LSN9</accession>
<comment type="caution">
    <text evidence="5">The sequence shown here is derived from an EMBL/GenBank/DDBJ whole genome shotgun (WGS) entry which is preliminary data.</text>
</comment>
<dbReference type="AlphaFoldDB" id="A0A2W4LSN9"/>